<feature type="region of interest" description="Disordered" evidence="2">
    <location>
        <begin position="213"/>
        <end position="254"/>
    </location>
</feature>
<feature type="region of interest" description="Disordered" evidence="2">
    <location>
        <begin position="86"/>
        <end position="116"/>
    </location>
</feature>
<organism evidence="3 4">
    <name type="scientific">Treponema denticola</name>
    <dbReference type="NCBI Taxonomy" id="158"/>
    <lineage>
        <taxon>Bacteria</taxon>
        <taxon>Pseudomonadati</taxon>
        <taxon>Spirochaetota</taxon>
        <taxon>Spirochaetia</taxon>
        <taxon>Spirochaetales</taxon>
        <taxon>Treponemataceae</taxon>
        <taxon>Treponema</taxon>
    </lineage>
</organism>
<reference evidence="3" key="1">
    <citation type="submission" date="2020-04" db="EMBL/GenBank/DDBJ databases">
        <title>Comparative genomics of oral phylogroup-2 Treponema strains.</title>
        <authorList>
            <person name="Zeng H."/>
            <person name="Chan Y.K."/>
            <person name="Watt R.M."/>
        </authorList>
    </citation>
    <scope>NUCLEOTIDE SEQUENCE</scope>
    <source>
        <strain evidence="3">OMZ 905</strain>
    </source>
</reference>
<name>A0A9Q9BJ15_TREDN</name>
<protein>
    <submittedName>
        <fullName evidence="3">Uncharacterized protein</fullName>
    </submittedName>
</protein>
<sequence length="797" mass="90245">MALDFNKIEEPDDSVFPVKLEDDSNLDMYGVWVKKRPEHKDSYESVSPMENDNAEDPFENDILEFDDHDVINLDNSDEPLEFEELTTLNNFETTDNEDNNKTDEPTEDLSITSEDDIYGDEFDIFDEADAVVIDEEEKDDFDTDLDVMPKVEEETVSDINDFETLDLDDFLSDAEALESTDENEDKNEDGSLEPDNNIKLDLSFDEDYLETKESDAIDFEGNESFEITSDEPEASESAAEKETSDIENLPERKIDDISDFDEILDELEVNDESNAEDVEELSDEIPLNITIDEYSDISSIAGKTMGTDDDLEDVEIFSDISEFEDAEEFKDTEEEKKEDDGLVIESTIIEAGNIDEIRKENEKIMADSSSTSDMEEKTQEAEAADDFDSMLDSIMGEPAEKENTVEKNGNMFFDDIEALENDLLDSGNQEIPEEFTEDISMIHSSKKNDEVQTATEKSNVLANDKATEILTQIASELVNIKNELSNMKSEMAQTQQKLEESNISSSQENTITDSILSDVAESDKTGFFNDDDGDETIALTGDELNNILITADFTEENTEKDYAIPETLDEIDGTFLDDDNVEEDTKDKPEVFVDEALLNSVEPKHINDLTDDISYLDEDVNLSIEDEPDEKIEEIEIEDFLSNDIPEEPALEDHDLEDSPADNDGILDDFDMNITELELPDGQSIPLGDEYSGFEAITENIEEVHDETSDFEDAVFSPEELDQAAKDIPRLELDESAAEEQKVKTETLPIHLKDEIKSVLTYMDQLLESLPEEKIEEFAKSEYFDTYKRLFDELGIS</sequence>
<feature type="compositionally biased region" description="Acidic residues" evidence="2">
    <location>
        <begin position="173"/>
        <end position="192"/>
    </location>
</feature>
<dbReference type="Proteomes" id="UP001056981">
    <property type="component" value="Chromosome"/>
</dbReference>
<proteinExistence type="predicted"/>
<accession>A0A9Q9BJ15</accession>
<evidence type="ECO:0000256" key="1">
    <source>
        <dbReference type="SAM" id="Coils"/>
    </source>
</evidence>
<feature type="coiled-coil region" evidence="1">
    <location>
        <begin position="470"/>
        <end position="504"/>
    </location>
</feature>
<gene>
    <name evidence="3" type="ORF">E4N86_04060</name>
</gene>
<feature type="region of interest" description="Disordered" evidence="2">
    <location>
        <begin position="173"/>
        <end position="200"/>
    </location>
</feature>
<dbReference type="RefSeq" id="WP_253716335.1">
    <property type="nucleotide sequence ID" value="NZ_CP051522.1"/>
</dbReference>
<feature type="compositionally biased region" description="Basic and acidic residues" evidence="2">
    <location>
        <begin position="238"/>
        <end position="254"/>
    </location>
</feature>
<dbReference type="AlphaFoldDB" id="A0A9Q9BJ15"/>
<feature type="region of interest" description="Disordered" evidence="2">
    <location>
        <begin position="362"/>
        <end position="406"/>
    </location>
</feature>
<evidence type="ECO:0000256" key="2">
    <source>
        <dbReference type="SAM" id="MobiDB-lite"/>
    </source>
</evidence>
<feature type="compositionally biased region" description="Acidic residues" evidence="2">
    <location>
        <begin position="216"/>
        <end position="234"/>
    </location>
</feature>
<keyword evidence="1" id="KW-0175">Coiled coil</keyword>
<evidence type="ECO:0000313" key="4">
    <source>
        <dbReference type="Proteomes" id="UP001056981"/>
    </source>
</evidence>
<dbReference type="EMBL" id="CP051635">
    <property type="protein sequence ID" value="UTC99921.1"/>
    <property type="molecule type" value="Genomic_DNA"/>
</dbReference>
<evidence type="ECO:0000313" key="3">
    <source>
        <dbReference type="EMBL" id="UTC99921.1"/>
    </source>
</evidence>